<dbReference type="PANTHER" id="PTHR13085">
    <property type="entry name" value="MICROSOMAL SIGNAL PEPTIDASE 25 KDA SUBUNIT"/>
    <property type="match status" value="1"/>
</dbReference>
<keyword evidence="7 9" id="KW-0472">Membrane</keyword>
<dbReference type="RefSeq" id="XP_038779650.1">
    <property type="nucleotide sequence ID" value="XM_038923722.1"/>
</dbReference>
<dbReference type="GO" id="GO:0006465">
    <property type="term" value="P:signal peptide processing"/>
    <property type="evidence" value="ECO:0007669"/>
    <property type="project" value="InterPro"/>
</dbReference>
<organism evidence="10 11">
    <name type="scientific">Eeniella nana</name>
    <name type="common">Yeast</name>
    <name type="synonym">Brettanomyces nanus</name>
    <dbReference type="NCBI Taxonomy" id="13502"/>
    <lineage>
        <taxon>Eukaryota</taxon>
        <taxon>Fungi</taxon>
        <taxon>Dikarya</taxon>
        <taxon>Ascomycota</taxon>
        <taxon>Saccharomycotina</taxon>
        <taxon>Pichiomycetes</taxon>
        <taxon>Pichiales</taxon>
        <taxon>Pichiaceae</taxon>
        <taxon>Brettanomyces</taxon>
    </lineage>
</organism>
<dbReference type="InterPro" id="IPR009582">
    <property type="entry name" value="Spc2/SPCS2"/>
</dbReference>
<feature type="transmembrane region" description="Helical" evidence="9">
    <location>
        <begin position="58"/>
        <end position="75"/>
    </location>
</feature>
<proteinExistence type="inferred from homology"/>
<comment type="function">
    <text evidence="8">Component of the signal peptidase complex (SPC) which catalyzes the cleavage of N-terminal signal sequences from nascent proteins as they are translocated into the lumen of the endoplasmic reticulum. Enhances the enzymatic activity of SPC and facilitates the interactions between different components of the translocation site.</text>
</comment>
<evidence type="ECO:0000313" key="11">
    <source>
        <dbReference type="Proteomes" id="UP000662931"/>
    </source>
</evidence>
<dbReference type="KEGG" id="bnn:FOA43_003471"/>
<evidence type="ECO:0000313" key="10">
    <source>
        <dbReference type="EMBL" id="QPG76085.1"/>
    </source>
</evidence>
<dbReference type="GO" id="GO:0045047">
    <property type="term" value="P:protein targeting to ER"/>
    <property type="evidence" value="ECO:0007669"/>
    <property type="project" value="TreeGrafter"/>
</dbReference>
<evidence type="ECO:0000256" key="7">
    <source>
        <dbReference type="ARBA" id="ARBA00023136"/>
    </source>
</evidence>
<keyword evidence="11" id="KW-1185">Reference proteome</keyword>
<evidence type="ECO:0000256" key="4">
    <source>
        <dbReference type="ARBA" id="ARBA00022692"/>
    </source>
</evidence>
<accession>A0A875S708</accession>
<comment type="subcellular location">
    <subcellularLocation>
        <location evidence="1">Endoplasmic reticulum membrane</location>
        <topology evidence="1">Multi-pass membrane protein</topology>
    </subcellularLocation>
</comment>
<comment type="similarity">
    <text evidence="2">Belongs to the SPCS2 family.</text>
</comment>
<evidence type="ECO:0000256" key="1">
    <source>
        <dbReference type="ARBA" id="ARBA00004477"/>
    </source>
</evidence>
<dbReference type="GeneID" id="62196871"/>
<keyword evidence="4 9" id="KW-0812">Transmembrane</keyword>
<dbReference type="Pfam" id="PF06703">
    <property type="entry name" value="SPC25"/>
    <property type="match status" value="1"/>
</dbReference>
<dbReference type="OrthoDB" id="29558at2759"/>
<gene>
    <name evidence="10" type="ORF">FOA43_003471</name>
</gene>
<evidence type="ECO:0000256" key="6">
    <source>
        <dbReference type="ARBA" id="ARBA00022989"/>
    </source>
</evidence>
<sequence>MEHSYFFYHYFVNFQKAMVKKVNLNSAVALRNECDEHLSGALSKVGYEQSFSLVDTKLVIGYSCVILAGLMYYVEKKYKNDFNNPDYVMYTELFVVLFFVLEFVWYLFSKFVEKSIKFVGTKGHKTLKVSSHLKSKEDPVYYLEFDLDGTVDEEQVEFTRLFTADGFLDFAVFSKLLVDVVNKIEKDI</sequence>
<evidence type="ECO:0000256" key="3">
    <source>
        <dbReference type="ARBA" id="ARBA00017057"/>
    </source>
</evidence>
<reference evidence="10" key="1">
    <citation type="submission" date="2020-10" db="EMBL/GenBank/DDBJ databases">
        <authorList>
            <person name="Roach M.J.R."/>
        </authorList>
    </citation>
    <scope>NUCLEOTIDE SEQUENCE</scope>
    <source>
        <strain evidence="10">CBS 1945</strain>
    </source>
</reference>
<evidence type="ECO:0000256" key="8">
    <source>
        <dbReference type="ARBA" id="ARBA00045608"/>
    </source>
</evidence>
<dbReference type="PANTHER" id="PTHR13085:SF0">
    <property type="entry name" value="SIGNAL PEPTIDASE COMPLEX SUBUNIT 2"/>
    <property type="match status" value="1"/>
</dbReference>
<name>A0A875S708_EENNA</name>
<keyword evidence="5" id="KW-0256">Endoplasmic reticulum</keyword>
<evidence type="ECO:0000256" key="2">
    <source>
        <dbReference type="ARBA" id="ARBA00007324"/>
    </source>
</evidence>
<dbReference type="EMBL" id="CP064815">
    <property type="protein sequence ID" value="QPG76085.1"/>
    <property type="molecule type" value="Genomic_DNA"/>
</dbReference>
<keyword evidence="6 9" id="KW-1133">Transmembrane helix</keyword>
<dbReference type="Proteomes" id="UP000662931">
    <property type="component" value="Chromosome 4"/>
</dbReference>
<evidence type="ECO:0000256" key="9">
    <source>
        <dbReference type="SAM" id="Phobius"/>
    </source>
</evidence>
<feature type="transmembrane region" description="Helical" evidence="9">
    <location>
        <begin position="87"/>
        <end position="108"/>
    </location>
</feature>
<dbReference type="AlphaFoldDB" id="A0A875S708"/>
<protein>
    <recommendedName>
        <fullName evidence="3">Signal peptidase complex subunit 2</fullName>
    </recommendedName>
</protein>
<dbReference type="GO" id="GO:0005787">
    <property type="term" value="C:signal peptidase complex"/>
    <property type="evidence" value="ECO:0007669"/>
    <property type="project" value="InterPro"/>
</dbReference>
<evidence type="ECO:0000256" key="5">
    <source>
        <dbReference type="ARBA" id="ARBA00022824"/>
    </source>
</evidence>